<organism evidence="2 3">
    <name type="scientific">Nonomuraea indica</name>
    <dbReference type="NCBI Taxonomy" id="1581193"/>
    <lineage>
        <taxon>Bacteria</taxon>
        <taxon>Bacillati</taxon>
        <taxon>Actinomycetota</taxon>
        <taxon>Actinomycetes</taxon>
        <taxon>Streptosporangiales</taxon>
        <taxon>Streptosporangiaceae</taxon>
        <taxon>Nonomuraea</taxon>
    </lineage>
</organism>
<protein>
    <submittedName>
        <fullName evidence="2">DUF2867 domain-containing protein</fullName>
    </submittedName>
</protein>
<dbReference type="InterPro" id="IPR021295">
    <property type="entry name" value="DUF2867"/>
</dbReference>
<evidence type="ECO:0000313" key="2">
    <source>
        <dbReference type="EMBL" id="MFI7441249.1"/>
    </source>
</evidence>
<dbReference type="EMBL" id="JBITMB010000003">
    <property type="protein sequence ID" value="MFI7441249.1"/>
    <property type="molecule type" value="Genomic_DNA"/>
</dbReference>
<proteinExistence type="predicted"/>
<dbReference type="Pfam" id="PF11066">
    <property type="entry name" value="DUF2867"/>
    <property type="match status" value="1"/>
</dbReference>
<dbReference type="Proteomes" id="UP001612928">
    <property type="component" value="Unassembled WGS sequence"/>
</dbReference>
<name>A0ABW8A3A6_9ACTN</name>
<evidence type="ECO:0000313" key="3">
    <source>
        <dbReference type="Proteomes" id="UP001612928"/>
    </source>
</evidence>
<comment type="caution">
    <text evidence="2">The sequence shown here is derived from an EMBL/GenBank/DDBJ whole genome shotgun (WGS) entry which is preliminary data.</text>
</comment>
<keyword evidence="3" id="KW-1185">Reference proteome</keyword>
<feature type="region of interest" description="Disordered" evidence="1">
    <location>
        <begin position="192"/>
        <end position="213"/>
    </location>
</feature>
<reference evidence="2 3" key="1">
    <citation type="submission" date="2024-10" db="EMBL/GenBank/DDBJ databases">
        <title>The Natural Products Discovery Center: Release of the First 8490 Sequenced Strains for Exploring Actinobacteria Biosynthetic Diversity.</title>
        <authorList>
            <person name="Kalkreuter E."/>
            <person name="Kautsar S.A."/>
            <person name="Yang D."/>
            <person name="Bader C.D."/>
            <person name="Teijaro C.N."/>
            <person name="Fluegel L."/>
            <person name="Davis C.M."/>
            <person name="Simpson J.R."/>
            <person name="Lauterbach L."/>
            <person name="Steele A.D."/>
            <person name="Gui C."/>
            <person name="Meng S."/>
            <person name="Li G."/>
            <person name="Viehrig K."/>
            <person name="Ye F."/>
            <person name="Su P."/>
            <person name="Kiefer A.F."/>
            <person name="Nichols A."/>
            <person name="Cepeda A.J."/>
            <person name="Yan W."/>
            <person name="Fan B."/>
            <person name="Jiang Y."/>
            <person name="Adhikari A."/>
            <person name="Zheng C.-J."/>
            <person name="Schuster L."/>
            <person name="Cowan T.M."/>
            <person name="Smanski M.J."/>
            <person name="Chevrette M.G."/>
            <person name="De Carvalho L.P.S."/>
            <person name="Shen B."/>
        </authorList>
    </citation>
    <scope>NUCLEOTIDE SEQUENCE [LARGE SCALE GENOMIC DNA]</scope>
    <source>
        <strain evidence="2 3">NPDC049503</strain>
    </source>
</reference>
<evidence type="ECO:0000256" key="1">
    <source>
        <dbReference type="SAM" id="MobiDB-lite"/>
    </source>
</evidence>
<gene>
    <name evidence="2" type="ORF">ACIBP5_14935</name>
</gene>
<accession>A0ABW8A3A6</accession>
<dbReference type="RefSeq" id="WP_397021082.1">
    <property type="nucleotide sequence ID" value="NZ_JBITMB010000003.1"/>
</dbReference>
<sequence>MSRRLPVTEHTSRPWRIHEIASDFRVEDVWAFRTPGAGPDDFPAMLAALRSRTAPQYQTWPVRVLFEIRWRLGAMFGWDEPGAGLGGRVGSLRDRLPDDLRLAPGVKDPHIPFTPLYEVADESAQELANKTVHTVCHLGWVPAGDGEHELRMAALVKPNGLFGKVYMAFIKPFRYLIVYPAMTRRWEQAWRDRDHTGTGSHASASLHTIRDGM</sequence>
<feature type="compositionally biased region" description="Polar residues" evidence="1">
    <location>
        <begin position="197"/>
        <end position="206"/>
    </location>
</feature>